<name>A0A5C3N4A5_9AGAM</name>
<reference evidence="2 3" key="1">
    <citation type="journal article" date="2019" name="Nat. Ecol. Evol.">
        <title>Megaphylogeny resolves global patterns of mushroom evolution.</title>
        <authorList>
            <person name="Varga T."/>
            <person name="Krizsan K."/>
            <person name="Foldi C."/>
            <person name="Dima B."/>
            <person name="Sanchez-Garcia M."/>
            <person name="Sanchez-Ramirez S."/>
            <person name="Szollosi G.J."/>
            <person name="Szarkandi J.G."/>
            <person name="Papp V."/>
            <person name="Albert L."/>
            <person name="Andreopoulos W."/>
            <person name="Angelini C."/>
            <person name="Antonin V."/>
            <person name="Barry K.W."/>
            <person name="Bougher N.L."/>
            <person name="Buchanan P."/>
            <person name="Buyck B."/>
            <person name="Bense V."/>
            <person name="Catcheside P."/>
            <person name="Chovatia M."/>
            <person name="Cooper J."/>
            <person name="Damon W."/>
            <person name="Desjardin D."/>
            <person name="Finy P."/>
            <person name="Geml J."/>
            <person name="Haridas S."/>
            <person name="Hughes K."/>
            <person name="Justo A."/>
            <person name="Karasinski D."/>
            <person name="Kautmanova I."/>
            <person name="Kiss B."/>
            <person name="Kocsube S."/>
            <person name="Kotiranta H."/>
            <person name="LaButti K.M."/>
            <person name="Lechner B.E."/>
            <person name="Liimatainen K."/>
            <person name="Lipzen A."/>
            <person name="Lukacs Z."/>
            <person name="Mihaltcheva S."/>
            <person name="Morgado L.N."/>
            <person name="Niskanen T."/>
            <person name="Noordeloos M.E."/>
            <person name="Ohm R.A."/>
            <person name="Ortiz-Santana B."/>
            <person name="Ovrebo C."/>
            <person name="Racz N."/>
            <person name="Riley R."/>
            <person name="Savchenko A."/>
            <person name="Shiryaev A."/>
            <person name="Soop K."/>
            <person name="Spirin V."/>
            <person name="Szebenyi C."/>
            <person name="Tomsovsky M."/>
            <person name="Tulloss R.E."/>
            <person name="Uehling J."/>
            <person name="Grigoriev I.V."/>
            <person name="Vagvolgyi C."/>
            <person name="Papp T."/>
            <person name="Martin F.M."/>
            <person name="Miettinen O."/>
            <person name="Hibbett D.S."/>
            <person name="Nagy L.G."/>
        </authorList>
    </citation>
    <scope>NUCLEOTIDE SEQUENCE [LARGE SCALE GENOMIC DNA]</scope>
    <source>
        <strain evidence="2 3">OMC1185</strain>
    </source>
</reference>
<dbReference type="Proteomes" id="UP000305948">
    <property type="component" value="Unassembled WGS sequence"/>
</dbReference>
<sequence>MRRGEREKVAGMVRGAAQVPACFSNSRVCVGHRSDRLILQIPKPQLQPQSPMQSDYRRFNIQWSQLLRRLNGHEQTALRARTSLILTLAMAISNSVHLSLVAGAADSLESKDMSKCIICLLHKQSASLARRQTRRRLGHSEDRARSRPCHVL</sequence>
<gene>
    <name evidence="2" type="ORF">OE88DRAFT_1486490</name>
</gene>
<feature type="region of interest" description="Disordered" evidence="1">
    <location>
        <begin position="131"/>
        <end position="152"/>
    </location>
</feature>
<evidence type="ECO:0000313" key="2">
    <source>
        <dbReference type="EMBL" id="TFK51932.1"/>
    </source>
</evidence>
<organism evidence="2 3">
    <name type="scientific">Heliocybe sulcata</name>
    <dbReference type="NCBI Taxonomy" id="5364"/>
    <lineage>
        <taxon>Eukaryota</taxon>
        <taxon>Fungi</taxon>
        <taxon>Dikarya</taxon>
        <taxon>Basidiomycota</taxon>
        <taxon>Agaricomycotina</taxon>
        <taxon>Agaricomycetes</taxon>
        <taxon>Gloeophyllales</taxon>
        <taxon>Gloeophyllaceae</taxon>
        <taxon>Heliocybe</taxon>
    </lineage>
</organism>
<protein>
    <submittedName>
        <fullName evidence="2">Uncharacterized protein</fullName>
    </submittedName>
</protein>
<proteinExistence type="predicted"/>
<dbReference type="AlphaFoldDB" id="A0A5C3N4A5"/>
<evidence type="ECO:0000256" key="1">
    <source>
        <dbReference type="SAM" id="MobiDB-lite"/>
    </source>
</evidence>
<accession>A0A5C3N4A5</accession>
<evidence type="ECO:0000313" key="3">
    <source>
        <dbReference type="Proteomes" id="UP000305948"/>
    </source>
</evidence>
<dbReference type="EMBL" id="ML213510">
    <property type="protein sequence ID" value="TFK51932.1"/>
    <property type="molecule type" value="Genomic_DNA"/>
</dbReference>
<keyword evidence="3" id="KW-1185">Reference proteome</keyword>